<dbReference type="AlphaFoldDB" id="A0AAD0SHN1"/>
<dbReference type="KEGG" id="lbq:CKQ53_13165"/>
<evidence type="ECO:0000313" key="2">
    <source>
        <dbReference type="Proteomes" id="UP000263881"/>
    </source>
</evidence>
<keyword evidence="2" id="KW-1185">Reference proteome</keyword>
<name>A0AAD0SHN1_9GAMM</name>
<dbReference type="Proteomes" id="UP000263881">
    <property type="component" value="Chromosome"/>
</dbReference>
<sequence>MSKTEMTSETTKGGYMNFYEIPEPIQAIMAETLKEALLTGSTKEPEEVALIIKRAFEKLMS</sequence>
<protein>
    <submittedName>
        <fullName evidence="1">Uncharacterized protein</fullName>
    </submittedName>
</protein>
<reference evidence="1 2" key="1">
    <citation type="submission" date="2017-08" db="EMBL/GenBank/DDBJ databases">
        <title>Comparative genomics of bacteria isolated from necrotic lesions of AOD affected trees.</title>
        <authorList>
            <person name="Doonan J."/>
            <person name="Denman S."/>
            <person name="McDonald J.E."/>
        </authorList>
    </citation>
    <scope>NUCLEOTIDE SEQUENCE [LARGE SCALE GENOMIC DNA]</scope>
    <source>
        <strain evidence="1 2">477</strain>
    </source>
</reference>
<dbReference type="RefSeq" id="WP_094118478.1">
    <property type="nucleotide sequence ID" value="NZ_CP023009.1"/>
</dbReference>
<dbReference type="EMBL" id="CP023009">
    <property type="protein sequence ID" value="AXW87826.1"/>
    <property type="molecule type" value="Genomic_DNA"/>
</dbReference>
<organism evidence="1 2">
    <name type="scientific">Lonsdalea britannica</name>
    <dbReference type="NCBI Taxonomy" id="1082704"/>
    <lineage>
        <taxon>Bacteria</taxon>
        <taxon>Pseudomonadati</taxon>
        <taxon>Pseudomonadota</taxon>
        <taxon>Gammaproteobacteria</taxon>
        <taxon>Enterobacterales</taxon>
        <taxon>Pectobacteriaceae</taxon>
        <taxon>Lonsdalea</taxon>
    </lineage>
</organism>
<accession>A0AAD0SHN1</accession>
<gene>
    <name evidence="1" type="ORF">CKQ53_13165</name>
</gene>
<proteinExistence type="predicted"/>
<evidence type="ECO:0000313" key="1">
    <source>
        <dbReference type="EMBL" id="AXW87826.1"/>
    </source>
</evidence>